<dbReference type="InterPro" id="IPR020806">
    <property type="entry name" value="PKS_PP-bd"/>
</dbReference>
<dbReference type="Gene3D" id="3.40.47.10">
    <property type="match status" value="1"/>
</dbReference>
<dbReference type="EMBL" id="ML976992">
    <property type="protein sequence ID" value="KAF1956308.1"/>
    <property type="molecule type" value="Genomic_DNA"/>
</dbReference>
<dbReference type="GO" id="GO:0004315">
    <property type="term" value="F:3-oxoacyl-[acyl-carrier-protein] synthase activity"/>
    <property type="evidence" value="ECO:0007669"/>
    <property type="project" value="InterPro"/>
</dbReference>
<dbReference type="InterPro" id="IPR013968">
    <property type="entry name" value="PKS_KR"/>
</dbReference>
<dbReference type="SMART" id="SM00823">
    <property type="entry name" value="PKS_PP"/>
    <property type="match status" value="1"/>
</dbReference>
<proteinExistence type="predicted"/>
<dbReference type="InterPro" id="IPR020807">
    <property type="entry name" value="PKS_DH"/>
</dbReference>
<dbReference type="Pfam" id="PF00109">
    <property type="entry name" value="ketoacyl-synt"/>
    <property type="match status" value="1"/>
</dbReference>
<evidence type="ECO:0000313" key="11">
    <source>
        <dbReference type="EMBL" id="KAF1956308.1"/>
    </source>
</evidence>
<dbReference type="GO" id="GO:0031177">
    <property type="term" value="F:phosphopantetheine binding"/>
    <property type="evidence" value="ECO:0007669"/>
    <property type="project" value="InterPro"/>
</dbReference>
<dbReference type="Pfam" id="PF16197">
    <property type="entry name" value="KAsynt_C_assoc"/>
    <property type="match status" value="1"/>
</dbReference>
<dbReference type="CDD" id="cd02440">
    <property type="entry name" value="AdoMet_MTases"/>
    <property type="match status" value="1"/>
</dbReference>
<dbReference type="InterPro" id="IPR018201">
    <property type="entry name" value="Ketoacyl_synth_AS"/>
</dbReference>
<organism evidence="11 12">
    <name type="scientific">Byssothecium circinans</name>
    <dbReference type="NCBI Taxonomy" id="147558"/>
    <lineage>
        <taxon>Eukaryota</taxon>
        <taxon>Fungi</taxon>
        <taxon>Dikarya</taxon>
        <taxon>Ascomycota</taxon>
        <taxon>Pezizomycotina</taxon>
        <taxon>Dothideomycetes</taxon>
        <taxon>Pleosporomycetidae</taxon>
        <taxon>Pleosporales</taxon>
        <taxon>Massarineae</taxon>
        <taxon>Massarinaceae</taxon>
        <taxon>Byssothecium</taxon>
    </lineage>
</organism>
<evidence type="ECO:0000259" key="10">
    <source>
        <dbReference type="PROSITE" id="PS52019"/>
    </source>
</evidence>
<dbReference type="GO" id="GO:0006633">
    <property type="term" value="P:fatty acid biosynthetic process"/>
    <property type="evidence" value="ECO:0007669"/>
    <property type="project" value="InterPro"/>
</dbReference>
<dbReference type="InterPro" id="IPR049552">
    <property type="entry name" value="PKS_DH_N"/>
</dbReference>
<dbReference type="Pfam" id="PF00698">
    <property type="entry name" value="Acyl_transf_1"/>
    <property type="match status" value="1"/>
</dbReference>
<dbReference type="SUPFAM" id="SSF53335">
    <property type="entry name" value="S-adenosyl-L-methionine-dependent methyltransferases"/>
    <property type="match status" value="1"/>
</dbReference>
<evidence type="ECO:0000256" key="7">
    <source>
        <dbReference type="PROSITE-ProRule" id="PRU01363"/>
    </source>
</evidence>
<keyword evidence="5" id="KW-0511">Multifunctional enzyme</keyword>
<dbReference type="PANTHER" id="PTHR43775:SF29">
    <property type="entry name" value="ASPERFURANONE POLYKETIDE SYNTHASE AFOG-RELATED"/>
    <property type="match status" value="1"/>
</dbReference>
<dbReference type="SUPFAM" id="SSF53901">
    <property type="entry name" value="Thiolase-like"/>
    <property type="match status" value="1"/>
</dbReference>
<evidence type="ECO:0000256" key="3">
    <source>
        <dbReference type="ARBA" id="ARBA00022679"/>
    </source>
</evidence>
<dbReference type="SUPFAM" id="SSF55048">
    <property type="entry name" value="Probable ACP-binding domain of malonyl-CoA ACP transacylase"/>
    <property type="match status" value="1"/>
</dbReference>
<dbReference type="SUPFAM" id="SSF51735">
    <property type="entry name" value="NAD(P)-binding Rossmann-fold domains"/>
    <property type="match status" value="1"/>
</dbReference>
<dbReference type="Gene3D" id="3.40.50.720">
    <property type="entry name" value="NAD(P)-binding Rossmann-like Domain"/>
    <property type="match status" value="1"/>
</dbReference>
<dbReference type="Gene3D" id="3.10.129.110">
    <property type="entry name" value="Polyketide synthase dehydratase"/>
    <property type="match status" value="1"/>
</dbReference>
<dbReference type="SMART" id="SM00826">
    <property type="entry name" value="PKS_DH"/>
    <property type="match status" value="1"/>
</dbReference>
<dbReference type="PROSITE" id="PS52004">
    <property type="entry name" value="KS3_2"/>
    <property type="match status" value="1"/>
</dbReference>
<dbReference type="InterPro" id="IPR057326">
    <property type="entry name" value="KR_dom"/>
</dbReference>
<dbReference type="Pfam" id="PF21089">
    <property type="entry name" value="PKS_DH_N"/>
    <property type="match status" value="1"/>
</dbReference>
<dbReference type="Proteomes" id="UP000800035">
    <property type="component" value="Unassembled WGS sequence"/>
</dbReference>
<feature type="domain" description="Ketosynthase family 3 (KS3)" evidence="9">
    <location>
        <begin position="7"/>
        <end position="432"/>
    </location>
</feature>
<dbReference type="PROSITE" id="PS50075">
    <property type="entry name" value="CARRIER"/>
    <property type="match status" value="1"/>
</dbReference>
<dbReference type="Pfam" id="PF02801">
    <property type="entry name" value="Ketoacyl-synt_C"/>
    <property type="match status" value="1"/>
</dbReference>
<sequence length="2241" mass="244651">MAGSNEYEPLAIVGLAFRFPEDADTPEGFWKMMEGRRCVMKEIPPERMNIDAFYHDDASRVDTLNLRGGHFMKGELGAFDNAFFSIGPLEASAMDPQQRGMLESSYHALENAGLPLKSVAGSKTAVFTASFSDDHRMLSLKDPELLSPYAGSSTAWSILANRLSWWYDFRGPSVHIDTACSSGLVALHLACQSLHNGESSMALVGGSNVLSSVEQYLFMSNLSMLSPSSKSYSFDHRANGYARGEGFGFLVVKKLSDALSNGDTIRAVIRATGVNQDGRTPSLTAPSQVAQEALIRDTYRIAGLDPKDTLFVEAHGTGTPVGDPIEARALGSVFGASRPVGDPVYIGALKSNIGHLEGGSGIAGLVKAVLSLERAVVPPNANFEKLNPSIDADALNIKFPTESTPWPSSDFRRASVNSFGFGGTNAHAVLDDACSFLRLHDLHGHHLSVDTVSPFRRSNSQLSSRPCTPLTPSSLEDLDIDRTQSLPKLLTWSGSDEKGTNRLTEALEQFFSRNINENYTPFTLDSLAYTLSERRTNLHTRSFAVVDCQTDLSQLSKIASSPIKDRRPRSTLFVFTGQGAQYSQMGLQLLRYPVFRKSVENAEAWLQELGCEWNLSEEISKAESNTRVNEPELSQPVCTALQIALVDQLASFGITPNKVVGHSSGEIAAAYAMGALSAKTAVKVAYLRGKSAAELTAAPIRGAMMAVGLSERETSVYLDQYRQEHPSSRIVVACNNSPTSVTLAGDADAIEALRLRLDEDGMFARKLKVPVAYHSPHVEQVSPLYRTLLGPLDTEGRQTKGHCTMVSSVTGQALDRVQAMNPEYWVENMESPVRFCEALSEAIRLHSETRPDGSDLTSVEPLDLLEIGPHCALKGPVKNIMASFEDAKFMRYDTVMDRYSNAAHTLLNAVGRLHCLGHSVNLLAANNLQDDSRHTLQVVNDLPAYPFDHSTSQWHKSRTHQRLAMRKEPRSDLLGLQMFVDGPPQMTRRWRKYTKISETPWVRDHVVSGSILYPAAGMICMAIEAAKQTTDANRRVKSYRLTDIDLARALHVPDDKDGVESQLELTPISTGTKYTSEFRFNLCSLQDSTWTQNCSGCIRIEYAAEGHDTCLLNTYDPTTCTRNVDPTALYEFFDKMGLSFGTTFRSLSNVTIGSQEDASSTVNAFPWTASASVQTQDHVIHPITLDGIFQTIMSALVQGGRKRAPTAVPTRLEELYIDGSGASAPKISSLTAYAKVAERTSVTTTSSASAWNANGRVLVSVTGLETTFVDSPVDDDEIVEVHSEEHLCHQVVWQPDVDFLNYSQTPQQLQRSESDLSVKQHYASMSRSFSLLCAQLFKDFDSGDLPQSRLYLQTYLRWMSECASQVSTEDLENALLHTSKVPGLSDKIAQESVDGRGLTLAAQYLRGILSGEVDPVETVFTSNWAEQYYQMLNNHAKKGLQHIMELVSFKNPGLKVLEIGAGTGSTTEHILEHTISQGWGFGGKAASAVSTYDFTDISPAFFSAAKTKFEGVDPTMNFLVLDVSEDPLAQGFKAHSYDLVVAANVLHATPNLNTTITNVRKLLKEGGKLVLFEITANQWLPQVMFGTLPGWWLSDDEYRTAGPCITHETWNTVLQKNGFSGTDIVLHDSDDPDCRMCSIIVATAVSDEVSISYGPSVSIVFGPNGSEALMFATALRKKLNYVDVDILSLQEASTRDMSSRLVVSLLEFTDPFLVSMDESKFVALRELLFKTNGVLWIRNTGSGSPDFQLSDGLFRVLRSENTGTKYVSYAISSNTEQSSVLKNAARLVQDMSSDEESGIELELQDVDDKLCIGRAMPATEVNRHIASMVATPSLALTVDPSLPQGRLGSISSIACILDPNATYVIVGGFGGLARSICQWMARRGARHLLLLSRSGPSSATSKDLLSRLSAQGVRVECPACDVSDAAQVTSVVTSYGSRMPPIKGCIQGALVLRDSVFERMTHEQWTTTVATRVQGTKNLHSVLPQAMDFFILLSSVNGLLGSVSQANYAATNTYLDAFAAHFSTPESPIISIDLGWMSFAGTVAESQAITQRMKDTKCARPITEDEMLGLLDYYCDSGRIRAVSARHTTIGIQAQGTEASWKRGYLDRPLWRHMLHAATVQASAAAATTTTHPATPTLPETEKRLAVSSQLAKATCMAEAQSTAVQGLRWKIAADLGSCEEDVDPSLPLHEAGVDSLLAVQIKSWVREEMRADVSVFDIMGTKSLLELAGQIARSSKLVVV</sequence>
<keyword evidence="12" id="KW-1185">Reference proteome</keyword>
<evidence type="ECO:0000259" key="8">
    <source>
        <dbReference type="PROSITE" id="PS50075"/>
    </source>
</evidence>
<dbReference type="InterPro" id="IPR013217">
    <property type="entry name" value="Methyltransf_12"/>
</dbReference>
<dbReference type="InterPro" id="IPR032821">
    <property type="entry name" value="PKS_assoc"/>
</dbReference>
<dbReference type="InterPro" id="IPR016035">
    <property type="entry name" value="Acyl_Trfase/lysoPLipase"/>
</dbReference>
<dbReference type="InterPro" id="IPR014043">
    <property type="entry name" value="Acyl_transferase_dom"/>
</dbReference>
<dbReference type="InterPro" id="IPR029063">
    <property type="entry name" value="SAM-dependent_MTases_sf"/>
</dbReference>
<feature type="active site" description="Proton donor; for dehydratase activity" evidence="7">
    <location>
        <position position="1186"/>
    </location>
</feature>
<dbReference type="SMART" id="SM00825">
    <property type="entry name" value="PKS_KS"/>
    <property type="match status" value="1"/>
</dbReference>
<dbReference type="CDD" id="cd00833">
    <property type="entry name" value="PKS"/>
    <property type="match status" value="1"/>
</dbReference>
<dbReference type="InterPro" id="IPR016036">
    <property type="entry name" value="Malonyl_transacylase_ACP-bd"/>
</dbReference>
<dbReference type="Pfam" id="PF08659">
    <property type="entry name" value="KR"/>
    <property type="match status" value="1"/>
</dbReference>
<dbReference type="InterPro" id="IPR042104">
    <property type="entry name" value="PKS_dehydratase_sf"/>
</dbReference>
<name>A0A6A5TV45_9PLEO</name>
<dbReference type="Pfam" id="PF00550">
    <property type="entry name" value="PP-binding"/>
    <property type="match status" value="1"/>
</dbReference>
<dbReference type="InterPro" id="IPR014030">
    <property type="entry name" value="Ketoacyl_synth_N"/>
</dbReference>
<feature type="domain" description="Carrier" evidence="8">
    <location>
        <begin position="2160"/>
        <end position="2236"/>
    </location>
</feature>
<dbReference type="SMART" id="SM00822">
    <property type="entry name" value="PKS_KR"/>
    <property type="match status" value="1"/>
</dbReference>
<dbReference type="InterPro" id="IPR001227">
    <property type="entry name" value="Ac_transferase_dom_sf"/>
</dbReference>
<dbReference type="GO" id="GO:0004312">
    <property type="term" value="F:fatty acid synthase activity"/>
    <property type="evidence" value="ECO:0007669"/>
    <property type="project" value="TreeGrafter"/>
</dbReference>
<dbReference type="PROSITE" id="PS00606">
    <property type="entry name" value="KS3_1"/>
    <property type="match status" value="1"/>
</dbReference>
<protein>
    <submittedName>
        <fullName evidence="11">Ketoacyl-synt-domain-containing protein</fullName>
    </submittedName>
</protein>
<dbReference type="Gene3D" id="1.10.1200.10">
    <property type="entry name" value="ACP-like"/>
    <property type="match status" value="1"/>
</dbReference>
<accession>A0A6A5TV45</accession>
<dbReference type="Gene3D" id="3.40.366.10">
    <property type="entry name" value="Malonyl-Coenzyme A Acyl Carrier Protein, domain 2"/>
    <property type="match status" value="1"/>
</dbReference>
<evidence type="ECO:0000256" key="5">
    <source>
        <dbReference type="ARBA" id="ARBA00023268"/>
    </source>
</evidence>
<dbReference type="InterPro" id="IPR014031">
    <property type="entry name" value="Ketoacyl_synth_C"/>
</dbReference>
<feature type="active site" description="Proton acceptor; for dehydratase activity" evidence="7">
    <location>
        <position position="1005"/>
    </location>
</feature>
<keyword evidence="2" id="KW-0597">Phosphoprotein</keyword>
<gene>
    <name evidence="11" type="ORF">CC80DRAFT_473165</name>
</gene>
<evidence type="ECO:0000259" key="9">
    <source>
        <dbReference type="PROSITE" id="PS52004"/>
    </source>
</evidence>
<dbReference type="GO" id="GO:0016491">
    <property type="term" value="F:oxidoreductase activity"/>
    <property type="evidence" value="ECO:0007669"/>
    <property type="project" value="UniProtKB-KW"/>
</dbReference>
<evidence type="ECO:0000256" key="2">
    <source>
        <dbReference type="ARBA" id="ARBA00022553"/>
    </source>
</evidence>
<feature type="region of interest" description="N-terminal hotdog fold" evidence="7">
    <location>
        <begin position="971"/>
        <end position="1105"/>
    </location>
</feature>
<keyword evidence="1" id="KW-0596">Phosphopantetheine</keyword>
<keyword evidence="4" id="KW-0560">Oxidoreductase</keyword>
<dbReference type="Pfam" id="PF23114">
    <property type="entry name" value="NAD-bd_HRPKS_sdrA"/>
    <property type="match status" value="1"/>
</dbReference>
<dbReference type="GO" id="GO:0044550">
    <property type="term" value="P:secondary metabolite biosynthetic process"/>
    <property type="evidence" value="ECO:0007669"/>
    <property type="project" value="UniProtKB-ARBA"/>
</dbReference>
<dbReference type="InterPro" id="IPR009081">
    <property type="entry name" value="PP-bd_ACP"/>
</dbReference>
<dbReference type="Gene3D" id="3.40.50.150">
    <property type="entry name" value="Vaccinia Virus protein VP39"/>
    <property type="match status" value="1"/>
</dbReference>
<feature type="domain" description="PKS/mFAS DH" evidence="10">
    <location>
        <begin position="971"/>
        <end position="1275"/>
    </location>
</feature>
<evidence type="ECO:0000256" key="1">
    <source>
        <dbReference type="ARBA" id="ARBA00022450"/>
    </source>
</evidence>
<dbReference type="Pfam" id="PF08242">
    <property type="entry name" value="Methyltransf_12"/>
    <property type="match status" value="1"/>
</dbReference>
<keyword evidence="6" id="KW-0012">Acyltransferase</keyword>
<dbReference type="PANTHER" id="PTHR43775">
    <property type="entry name" value="FATTY ACID SYNTHASE"/>
    <property type="match status" value="1"/>
</dbReference>
<dbReference type="SUPFAM" id="SSF47336">
    <property type="entry name" value="ACP-like"/>
    <property type="match status" value="1"/>
</dbReference>
<evidence type="ECO:0000256" key="4">
    <source>
        <dbReference type="ARBA" id="ARBA00023002"/>
    </source>
</evidence>
<dbReference type="InterPro" id="IPR036736">
    <property type="entry name" value="ACP-like_sf"/>
</dbReference>
<dbReference type="InterPro" id="IPR050091">
    <property type="entry name" value="PKS_NRPS_Biosynth_Enz"/>
</dbReference>
<dbReference type="InterPro" id="IPR056501">
    <property type="entry name" value="NAD-bd_HRPKS_sdrA"/>
</dbReference>
<keyword evidence="3" id="KW-0808">Transferase</keyword>
<feature type="region of interest" description="C-terminal hotdog fold" evidence="7">
    <location>
        <begin position="1121"/>
        <end position="1275"/>
    </location>
</feature>
<dbReference type="InterPro" id="IPR016039">
    <property type="entry name" value="Thiolase-like"/>
</dbReference>
<dbReference type="CDD" id="cd05274">
    <property type="entry name" value="KR_FAS_SDR_x"/>
    <property type="match status" value="1"/>
</dbReference>
<reference evidence="11" key="1">
    <citation type="journal article" date="2020" name="Stud. Mycol.">
        <title>101 Dothideomycetes genomes: a test case for predicting lifestyles and emergence of pathogens.</title>
        <authorList>
            <person name="Haridas S."/>
            <person name="Albert R."/>
            <person name="Binder M."/>
            <person name="Bloem J."/>
            <person name="Labutti K."/>
            <person name="Salamov A."/>
            <person name="Andreopoulos B."/>
            <person name="Baker S."/>
            <person name="Barry K."/>
            <person name="Bills G."/>
            <person name="Bluhm B."/>
            <person name="Cannon C."/>
            <person name="Castanera R."/>
            <person name="Culley D."/>
            <person name="Daum C."/>
            <person name="Ezra D."/>
            <person name="Gonzalez J."/>
            <person name="Henrissat B."/>
            <person name="Kuo A."/>
            <person name="Liang C."/>
            <person name="Lipzen A."/>
            <person name="Lutzoni F."/>
            <person name="Magnuson J."/>
            <person name="Mondo S."/>
            <person name="Nolan M."/>
            <person name="Ohm R."/>
            <person name="Pangilinan J."/>
            <person name="Park H.-J."/>
            <person name="Ramirez L."/>
            <person name="Alfaro M."/>
            <person name="Sun H."/>
            <person name="Tritt A."/>
            <person name="Yoshinaga Y."/>
            <person name="Zwiers L.-H."/>
            <person name="Turgeon B."/>
            <person name="Goodwin S."/>
            <person name="Spatafora J."/>
            <person name="Crous P."/>
            <person name="Grigoriev I."/>
        </authorList>
    </citation>
    <scope>NUCLEOTIDE SEQUENCE</scope>
    <source>
        <strain evidence="11">CBS 675.92</strain>
    </source>
</reference>
<dbReference type="OrthoDB" id="329835at2759"/>
<dbReference type="InterPro" id="IPR020841">
    <property type="entry name" value="PKS_Beta-ketoAc_synthase_dom"/>
</dbReference>
<dbReference type="InterPro" id="IPR049900">
    <property type="entry name" value="PKS_mFAS_DH"/>
</dbReference>
<evidence type="ECO:0000256" key="6">
    <source>
        <dbReference type="ARBA" id="ARBA00023315"/>
    </source>
</evidence>
<dbReference type="PROSITE" id="PS52019">
    <property type="entry name" value="PKS_MFAS_DH"/>
    <property type="match status" value="1"/>
</dbReference>
<dbReference type="InterPro" id="IPR049551">
    <property type="entry name" value="PKS_DH_C"/>
</dbReference>
<dbReference type="SUPFAM" id="SSF52151">
    <property type="entry name" value="FabD/lysophospholipase-like"/>
    <property type="match status" value="1"/>
</dbReference>
<dbReference type="SMART" id="SM00827">
    <property type="entry name" value="PKS_AT"/>
    <property type="match status" value="1"/>
</dbReference>
<evidence type="ECO:0000313" key="12">
    <source>
        <dbReference type="Proteomes" id="UP000800035"/>
    </source>
</evidence>
<dbReference type="Pfam" id="PF14765">
    <property type="entry name" value="PS-DH"/>
    <property type="match status" value="1"/>
</dbReference>
<dbReference type="InterPro" id="IPR036291">
    <property type="entry name" value="NAD(P)-bd_dom_sf"/>
</dbReference>